<evidence type="ECO:0000313" key="1">
    <source>
        <dbReference type="EMBL" id="KAJ6801655.1"/>
    </source>
</evidence>
<keyword evidence="1" id="KW-0418">Kinase</keyword>
<keyword evidence="2" id="KW-1185">Reference proteome</keyword>
<name>A0AAX6ECC8_IRIPA</name>
<reference evidence="1" key="1">
    <citation type="journal article" date="2023" name="GigaByte">
        <title>Genome assembly of the bearded iris, Iris pallida Lam.</title>
        <authorList>
            <person name="Bruccoleri R.E."/>
            <person name="Oakeley E.J."/>
            <person name="Faust A.M.E."/>
            <person name="Altorfer M."/>
            <person name="Dessus-Babus S."/>
            <person name="Burckhardt D."/>
            <person name="Oertli M."/>
            <person name="Naumann U."/>
            <person name="Petersen F."/>
            <person name="Wong J."/>
        </authorList>
    </citation>
    <scope>NUCLEOTIDE SEQUENCE</scope>
    <source>
        <strain evidence="1">GSM-AAB239-AS_SAM_17_03QT</strain>
    </source>
</reference>
<proteinExistence type="predicted"/>
<dbReference type="EMBL" id="JANAVB010037730">
    <property type="protein sequence ID" value="KAJ6801655.1"/>
    <property type="molecule type" value="Genomic_DNA"/>
</dbReference>
<evidence type="ECO:0000313" key="2">
    <source>
        <dbReference type="Proteomes" id="UP001140949"/>
    </source>
</evidence>
<dbReference type="Proteomes" id="UP001140949">
    <property type="component" value="Unassembled WGS sequence"/>
</dbReference>
<keyword evidence="1" id="KW-0808">Transferase</keyword>
<accession>A0AAX6ECC8</accession>
<dbReference type="GO" id="GO:0016301">
    <property type="term" value="F:kinase activity"/>
    <property type="evidence" value="ECO:0007669"/>
    <property type="project" value="UniProtKB-KW"/>
</dbReference>
<gene>
    <name evidence="1" type="ORF">M6B38_197015</name>
</gene>
<sequence>MTMAGTTVAGTAVRLFWPGRTLGPCDSFYADDGGGGMVAVVFCDDDDDVVMVDYCISVMVVAKEMVRRSVTMSWSVVLSPRF</sequence>
<keyword evidence="1" id="KW-0675">Receptor</keyword>
<comment type="caution">
    <text evidence="1">The sequence shown here is derived from an EMBL/GenBank/DDBJ whole genome shotgun (WGS) entry which is preliminary data.</text>
</comment>
<protein>
    <submittedName>
        <fullName evidence="1">Proline-rich receptor-like protein kinase PERK2</fullName>
    </submittedName>
</protein>
<organism evidence="1 2">
    <name type="scientific">Iris pallida</name>
    <name type="common">Sweet iris</name>
    <dbReference type="NCBI Taxonomy" id="29817"/>
    <lineage>
        <taxon>Eukaryota</taxon>
        <taxon>Viridiplantae</taxon>
        <taxon>Streptophyta</taxon>
        <taxon>Embryophyta</taxon>
        <taxon>Tracheophyta</taxon>
        <taxon>Spermatophyta</taxon>
        <taxon>Magnoliopsida</taxon>
        <taxon>Liliopsida</taxon>
        <taxon>Asparagales</taxon>
        <taxon>Iridaceae</taxon>
        <taxon>Iridoideae</taxon>
        <taxon>Irideae</taxon>
        <taxon>Iris</taxon>
    </lineage>
</organism>
<dbReference type="AlphaFoldDB" id="A0AAX6ECC8"/>
<reference evidence="1" key="2">
    <citation type="submission" date="2023-04" db="EMBL/GenBank/DDBJ databases">
        <authorList>
            <person name="Bruccoleri R.E."/>
            <person name="Oakeley E.J."/>
            <person name="Faust A.-M."/>
            <person name="Dessus-Babus S."/>
            <person name="Altorfer M."/>
            <person name="Burckhardt D."/>
            <person name="Oertli M."/>
            <person name="Naumann U."/>
            <person name="Petersen F."/>
            <person name="Wong J."/>
        </authorList>
    </citation>
    <scope>NUCLEOTIDE SEQUENCE</scope>
    <source>
        <strain evidence="1">GSM-AAB239-AS_SAM_17_03QT</strain>
        <tissue evidence="1">Leaf</tissue>
    </source>
</reference>